<evidence type="ECO:0000313" key="3">
    <source>
        <dbReference type="Proteomes" id="UP000500938"/>
    </source>
</evidence>
<keyword evidence="1" id="KW-0812">Transmembrane</keyword>
<keyword evidence="3" id="KW-1185">Reference proteome</keyword>
<evidence type="ECO:0000256" key="1">
    <source>
        <dbReference type="SAM" id="Phobius"/>
    </source>
</evidence>
<proteinExistence type="predicted"/>
<feature type="transmembrane region" description="Helical" evidence="1">
    <location>
        <begin position="59"/>
        <end position="77"/>
    </location>
</feature>
<name>A0A6M4IRI6_9BACT</name>
<evidence type="ECO:0000313" key="2">
    <source>
        <dbReference type="EMBL" id="QJR36628.1"/>
    </source>
</evidence>
<dbReference type="KEGG" id="ggr:HKW67_14480"/>
<accession>A0A6M4IRI6</accession>
<dbReference type="Proteomes" id="UP000500938">
    <property type="component" value="Chromosome"/>
</dbReference>
<protein>
    <submittedName>
        <fullName evidence="2">Zinc-ribbon domain-containing protein</fullName>
    </submittedName>
</protein>
<keyword evidence="1" id="KW-0472">Membrane</keyword>
<dbReference type="EMBL" id="CP053085">
    <property type="protein sequence ID" value="QJR36628.1"/>
    <property type="molecule type" value="Genomic_DNA"/>
</dbReference>
<sequence>MTSSNPSGGSAPSGGAGFCAACGAALSAGARFCHRCGTPFGQGMPLTRTPAASGGAASILPWGVAFVALLALVAMVAGKNFGAAKGSGIDGSANSLPTQAVDGASAAPFAQGGSGGAPPNIANLSPSERANRLYTRIMEYAEAGKVDSVAFFAPMAMASHEMLEGPTTDERYHFGRIAEVTNAPAVATAQADTILKATPDNLLGLLLAARAARMTGNTAAAKAFDQRLLKALEPELATRLPDYDMHRAEIDRAAADARRPI</sequence>
<dbReference type="AlphaFoldDB" id="A0A6M4IRI6"/>
<gene>
    <name evidence="2" type="ORF">HKW67_14480</name>
</gene>
<reference evidence="2 3" key="1">
    <citation type="submission" date="2020-05" db="EMBL/GenBank/DDBJ databases">
        <title>Complete genome sequence of Gemmatimonas greenlandica TET16.</title>
        <authorList>
            <person name="Zeng Y."/>
        </authorList>
    </citation>
    <scope>NUCLEOTIDE SEQUENCE [LARGE SCALE GENOMIC DNA]</scope>
    <source>
        <strain evidence="2 3">TET16</strain>
    </source>
</reference>
<keyword evidence="1" id="KW-1133">Transmembrane helix</keyword>
<organism evidence="2 3">
    <name type="scientific">Gemmatimonas groenlandica</name>
    <dbReference type="NCBI Taxonomy" id="2732249"/>
    <lineage>
        <taxon>Bacteria</taxon>
        <taxon>Pseudomonadati</taxon>
        <taxon>Gemmatimonadota</taxon>
        <taxon>Gemmatimonadia</taxon>
        <taxon>Gemmatimonadales</taxon>
        <taxon>Gemmatimonadaceae</taxon>
        <taxon>Gemmatimonas</taxon>
    </lineage>
</organism>